<accession>A0A2S8BJC0</accession>
<dbReference type="Gene3D" id="3.60.40.10">
    <property type="entry name" value="PPM-type phosphatase domain"/>
    <property type="match status" value="1"/>
</dbReference>
<dbReference type="InterPro" id="IPR036457">
    <property type="entry name" value="PPM-type-like_dom_sf"/>
</dbReference>
<protein>
    <submittedName>
        <fullName evidence="1">PP2C-family Ser/Thr phosphatase</fullName>
        <ecNumber evidence="1">3.1.3.16</ecNumber>
    </submittedName>
</protein>
<dbReference type="EMBL" id="PPEA01000446">
    <property type="protein sequence ID" value="PQM46723.1"/>
    <property type="molecule type" value="Genomic_DNA"/>
</dbReference>
<dbReference type="AlphaFoldDB" id="A0A2S8BJC0"/>
<dbReference type="GO" id="GO:0004722">
    <property type="term" value="F:protein serine/threonine phosphatase activity"/>
    <property type="evidence" value="ECO:0007669"/>
    <property type="project" value="UniProtKB-EC"/>
</dbReference>
<name>A0A2S8BJC0_9MYCO</name>
<evidence type="ECO:0000313" key="1">
    <source>
        <dbReference type="EMBL" id="PQM46723.1"/>
    </source>
</evidence>
<keyword evidence="1" id="KW-0378">Hydrolase</keyword>
<reference evidence="1 2" key="1">
    <citation type="journal article" date="2017" name="Int. J. Syst. Evol. Microbiol.">
        <title>Mycobacterium talmoniae sp. nov., a slowly growing mycobacterium isolated from human respiratory samples.</title>
        <authorList>
            <person name="Davidson R.M."/>
            <person name="DeGroote M.A."/>
            <person name="Marola J.L."/>
            <person name="Buss S."/>
            <person name="Jones V."/>
            <person name="McNeil M.R."/>
            <person name="Freifeld A.G."/>
            <person name="Elaine Epperson L."/>
            <person name="Hasan N.A."/>
            <person name="Jackson M."/>
            <person name="Iwen P.C."/>
            <person name="Salfinger M."/>
            <person name="Strong M."/>
        </authorList>
    </citation>
    <scope>NUCLEOTIDE SEQUENCE [LARGE SCALE GENOMIC DNA]</scope>
    <source>
        <strain evidence="1 2">ATCC BAA-2683</strain>
    </source>
</reference>
<comment type="caution">
    <text evidence="1">The sequence shown here is derived from an EMBL/GenBank/DDBJ whole genome shotgun (WGS) entry which is preliminary data.</text>
</comment>
<sequence>MVGDRYLLCSDGLSDPVSDEAIAEALQIPDLTASADRLIELALRGGGLDNVTVVVADVIDHDDNAVPELDT</sequence>
<evidence type="ECO:0000313" key="2">
    <source>
        <dbReference type="Proteomes" id="UP000238296"/>
    </source>
</evidence>
<proteinExistence type="predicted"/>
<dbReference type="Proteomes" id="UP000238296">
    <property type="component" value="Unassembled WGS sequence"/>
</dbReference>
<dbReference type="EC" id="3.1.3.16" evidence="1"/>
<organism evidence="1 2">
    <name type="scientific">Mycobacterium talmoniae</name>
    <dbReference type="NCBI Taxonomy" id="1858794"/>
    <lineage>
        <taxon>Bacteria</taxon>
        <taxon>Bacillati</taxon>
        <taxon>Actinomycetota</taxon>
        <taxon>Actinomycetes</taxon>
        <taxon>Mycobacteriales</taxon>
        <taxon>Mycobacteriaceae</taxon>
        <taxon>Mycobacterium</taxon>
    </lineage>
</organism>
<gene>
    <name evidence="1" type="primary">pstP_2</name>
    <name evidence="1" type="ORF">C1Y40_03100</name>
</gene>
<dbReference type="SUPFAM" id="SSF81606">
    <property type="entry name" value="PP2C-like"/>
    <property type="match status" value="1"/>
</dbReference>